<evidence type="ECO:0000256" key="3">
    <source>
        <dbReference type="ARBA" id="ARBA00022630"/>
    </source>
</evidence>
<evidence type="ECO:0000256" key="1">
    <source>
        <dbReference type="ARBA" id="ARBA00001917"/>
    </source>
</evidence>
<dbReference type="AlphaFoldDB" id="A0A483CQZ3"/>
<comment type="cofactor">
    <cofactor evidence="2">
        <name>[4Fe-4S] cluster</name>
        <dbReference type="ChEBI" id="CHEBI:49883"/>
    </cofactor>
</comment>
<keyword evidence="8" id="KW-1185">Reference proteome</keyword>
<comment type="similarity">
    <text evidence="5">Belongs to the SsuE family. Isf subfamily.</text>
</comment>
<evidence type="ECO:0000256" key="2">
    <source>
        <dbReference type="ARBA" id="ARBA00001966"/>
    </source>
</evidence>
<sequence length="183" mass="20442">MKVLGISGSMRKDGNTAQLIRYILAKVQVEGIETEFVSLADKDIKPCTGCERCKETKWCVIEGDDWGDIANRMLEAEVVVIGSPTYYYDINGQLKNLIDRTYSFYHDRKLAGRNAVAVTVCADRGCERSLETIEGFLNTHQYSYLGHVCGKAYMPGEIMTDERAVKKANAVAAKIINLLQPHD</sequence>
<dbReference type="SUPFAM" id="SSF52218">
    <property type="entry name" value="Flavoproteins"/>
    <property type="match status" value="1"/>
</dbReference>
<dbReference type="InterPro" id="IPR051796">
    <property type="entry name" value="ISF_SsuE-like"/>
</dbReference>
<dbReference type="InterPro" id="IPR005025">
    <property type="entry name" value="FMN_Rdtase-like_dom"/>
</dbReference>
<dbReference type="RefSeq" id="WP_130645896.1">
    <property type="nucleotide sequence ID" value="NZ_PGCL01000001.1"/>
</dbReference>
<evidence type="ECO:0000256" key="5">
    <source>
        <dbReference type="ARBA" id="ARBA00038292"/>
    </source>
</evidence>
<dbReference type="OrthoDB" id="9059at2157"/>
<dbReference type="Gene3D" id="3.40.50.360">
    <property type="match status" value="1"/>
</dbReference>
<organism evidence="7 8">
    <name type="scientific">Methanofollis fontis</name>
    <dbReference type="NCBI Taxonomy" id="2052832"/>
    <lineage>
        <taxon>Archaea</taxon>
        <taxon>Methanobacteriati</taxon>
        <taxon>Methanobacteriota</taxon>
        <taxon>Stenosarchaea group</taxon>
        <taxon>Methanomicrobia</taxon>
        <taxon>Methanomicrobiales</taxon>
        <taxon>Methanomicrobiaceae</taxon>
        <taxon>Methanofollis</taxon>
    </lineage>
</organism>
<keyword evidence="3" id="KW-0285">Flavoprotein</keyword>
<name>A0A483CQZ3_9EURY</name>
<dbReference type="Proteomes" id="UP000292580">
    <property type="component" value="Unassembled WGS sequence"/>
</dbReference>
<proteinExistence type="inferred from homology"/>
<comment type="caution">
    <text evidence="7">The sequence shown here is derived from an EMBL/GenBank/DDBJ whole genome shotgun (WGS) entry which is preliminary data.</text>
</comment>
<accession>A0A483CQZ3</accession>
<reference evidence="7 8" key="1">
    <citation type="submission" date="2017-11" db="EMBL/GenBank/DDBJ databases">
        <title>Isolation and Characterization of Methanofollis Species from Methane Seep Offshore SW Taiwan.</title>
        <authorList>
            <person name="Teng N.-H."/>
            <person name="Lai M.-C."/>
            <person name="Chen S.-C."/>
        </authorList>
    </citation>
    <scope>NUCLEOTIDE SEQUENCE [LARGE SCALE GENOMIC DNA]</scope>
    <source>
        <strain evidence="7 8">FWC-SCC2</strain>
    </source>
</reference>
<dbReference type="Pfam" id="PF03358">
    <property type="entry name" value="FMN_red"/>
    <property type="match status" value="1"/>
</dbReference>
<comment type="cofactor">
    <cofactor evidence="1">
        <name>FMN</name>
        <dbReference type="ChEBI" id="CHEBI:58210"/>
    </cofactor>
</comment>
<dbReference type="InterPro" id="IPR029039">
    <property type="entry name" value="Flavoprotein-like_sf"/>
</dbReference>
<gene>
    <name evidence="7" type="ORF">CUJ86_02065</name>
</gene>
<keyword evidence="4" id="KW-0288">FMN</keyword>
<protein>
    <submittedName>
        <fullName evidence="7">Flavodoxin family protein</fullName>
    </submittedName>
</protein>
<evidence type="ECO:0000256" key="4">
    <source>
        <dbReference type="ARBA" id="ARBA00022643"/>
    </source>
</evidence>
<dbReference type="PANTHER" id="PTHR43278:SF1">
    <property type="entry name" value="IRON-SULFUR FLAVOPROTEIN MJ1083"/>
    <property type="match status" value="1"/>
</dbReference>
<dbReference type="PANTHER" id="PTHR43278">
    <property type="entry name" value="NAD(P)H-DEPENDENT FMN-CONTAINING OXIDOREDUCTASE YWQN-RELATED"/>
    <property type="match status" value="1"/>
</dbReference>
<evidence type="ECO:0000313" key="7">
    <source>
        <dbReference type="EMBL" id="TAJ45533.1"/>
    </source>
</evidence>
<evidence type="ECO:0000259" key="6">
    <source>
        <dbReference type="Pfam" id="PF03358"/>
    </source>
</evidence>
<feature type="domain" description="NADPH-dependent FMN reductase-like" evidence="6">
    <location>
        <begin position="1"/>
        <end position="138"/>
    </location>
</feature>
<evidence type="ECO:0000313" key="8">
    <source>
        <dbReference type="Proteomes" id="UP000292580"/>
    </source>
</evidence>
<dbReference type="GO" id="GO:0016491">
    <property type="term" value="F:oxidoreductase activity"/>
    <property type="evidence" value="ECO:0007669"/>
    <property type="project" value="InterPro"/>
</dbReference>
<dbReference type="EMBL" id="PGCL01000001">
    <property type="protein sequence ID" value="TAJ45533.1"/>
    <property type="molecule type" value="Genomic_DNA"/>
</dbReference>